<dbReference type="PIRSF" id="PIRSF006256">
    <property type="entry name" value="CMPcnvr_hdrg_mat"/>
    <property type="match status" value="1"/>
</dbReference>
<dbReference type="RefSeq" id="WP_307343409.1">
    <property type="nucleotide sequence ID" value="NZ_JAUSUQ010000024.1"/>
</dbReference>
<feature type="domain" description="Acylphosphatase-like" evidence="12">
    <location>
        <begin position="4"/>
        <end position="90"/>
    </location>
</feature>
<dbReference type="Gene3D" id="3.30.420.360">
    <property type="match status" value="1"/>
</dbReference>
<dbReference type="PANTHER" id="PTHR42959">
    <property type="entry name" value="CARBAMOYLTRANSFERASE"/>
    <property type="match status" value="1"/>
</dbReference>
<reference evidence="14 15" key="1">
    <citation type="submission" date="2023-07" db="EMBL/GenBank/DDBJ databases">
        <title>Genomic Encyclopedia of Type Strains, Phase IV (KMG-IV): sequencing the most valuable type-strain genomes for metagenomic binning, comparative biology and taxonomic classification.</title>
        <authorList>
            <person name="Goeker M."/>
        </authorList>
    </citation>
    <scope>NUCLEOTIDE SEQUENCE [LARGE SCALE GENOMIC DNA]</scope>
    <source>
        <strain evidence="14 15">DSM 17740</strain>
    </source>
</reference>
<dbReference type="PROSITE" id="PS51160">
    <property type="entry name" value="ACYLPHOSPHATASE_3"/>
    <property type="match status" value="1"/>
</dbReference>
<dbReference type="Proteomes" id="UP001232445">
    <property type="component" value="Unassembled WGS sequence"/>
</dbReference>
<evidence type="ECO:0000256" key="1">
    <source>
        <dbReference type="ARBA" id="ARBA00004711"/>
    </source>
</evidence>
<dbReference type="EC" id="6.2.-.-" evidence="10"/>
<comment type="caution">
    <text evidence="14">The sequence shown here is derived from an EMBL/GenBank/DDBJ whole genome shotgun (WGS) entry which is preliminary data.</text>
</comment>
<evidence type="ECO:0000259" key="12">
    <source>
        <dbReference type="PROSITE" id="PS51160"/>
    </source>
</evidence>
<sequence length="763" mass="84155">MKTARRIHVRGVVQGVGFRPYIFRLAKQWCLSGWVCNGESGVEIHVEGDTGAVEGFLQAITERPPLMAQVTNLEWEDAAVEGVTDFQIRESRLHDRPTVNIPADLAVCSACLAELFDPANRRYLYPYINCTDCGPRYTVIYQLPYDRPYTTMKTWAMCPVCSAEYQEPGDRRFHAQPIACAECGPHYYLRWQDGGIHGDEKAVKKTTQLLCEGRIVAIKGLGGYHLACDAENTQTVRTLRERKGRWAKPFALMVKDIATARTLVDLSPEEEELLTSTVRPIVLARARRLLLGVTPDNIDLGVMLPYTPLHHLLFYYGAPPVLVMTSANCSSEPIVYQDRDALEDLQGLADAWLIGERPIARRVDDSVVRVSAFGATVLRRARGYTPLPVAQLPSDRPILAVGADLKNTVTLVVKGKAIMSQHLGDLTQYEAYTAFEQTVSDLLAMYEVPLAETIIAYDLHPEYRSAQFARELETYKHVGIQHHRAHVASVLAERNALDKQVIGVAFDGTGFGDDGAIWGGELFVGSLAEGLKRCGHLRYAVLPGGDAAARVPLQALAGFFADMPELATDVGRRLALPERFFTAFKLVEKQFRTFPTTSVGRLFDAAAALLGFTGAISFEGQAAIWLEHLARSAPLERVYPFPWNGKELDYRPLVEVMVEDRLRGRDVAAIARSFHRSIAEGIYRSALAIGEAYGIDTVVLSGGVFQNSLLLADLKALFADSTMHVWIGREVPPNDGGISLGQAALVAAGHGITRQFPGIHDQQ</sequence>
<comment type="similarity">
    <text evidence="2">Belongs to the acylphosphatase family.</text>
</comment>
<comment type="catalytic activity">
    <reaction evidence="9">
        <text>C-terminal L-cysteinyl-[HypE protein] + carbamoyl phosphate + ATP + H2O = C-terminal S-carboxamide-L-cysteinyl-[HypE protein] + AMP + phosphate + diphosphate + H(+)</text>
        <dbReference type="Rhea" id="RHEA:55636"/>
        <dbReference type="Rhea" id="RHEA-COMP:14247"/>
        <dbReference type="Rhea" id="RHEA-COMP:14392"/>
        <dbReference type="ChEBI" id="CHEBI:15377"/>
        <dbReference type="ChEBI" id="CHEBI:15378"/>
        <dbReference type="ChEBI" id="CHEBI:30616"/>
        <dbReference type="ChEBI" id="CHEBI:33019"/>
        <dbReference type="ChEBI" id="CHEBI:43474"/>
        <dbReference type="ChEBI" id="CHEBI:58228"/>
        <dbReference type="ChEBI" id="CHEBI:76913"/>
        <dbReference type="ChEBI" id="CHEBI:139126"/>
        <dbReference type="ChEBI" id="CHEBI:456215"/>
    </reaction>
</comment>
<dbReference type="Gene3D" id="3.90.870.50">
    <property type="match status" value="1"/>
</dbReference>
<dbReference type="InterPro" id="IPR017945">
    <property type="entry name" value="DHBP_synth_RibB-like_a/b_dom"/>
</dbReference>
<dbReference type="InterPro" id="IPR006070">
    <property type="entry name" value="Sua5-like_dom"/>
</dbReference>
<protein>
    <recommendedName>
        <fullName evidence="10">Carbamoyltransferase</fullName>
        <ecNumber evidence="10">6.2.-.-</ecNumber>
    </recommendedName>
</protein>
<comment type="similarity">
    <text evidence="3 10">Belongs to the carbamoyltransferase HypF family.</text>
</comment>
<keyword evidence="6" id="KW-0863">Zinc-finger</keyword>
<evidence type="ECO:0000256" key="6">
    <source>
        <dbReference type="ARBA" id="ARBA00022771"/>
    </source>
</evidence>
<comment type="pathway">
    <text evidence="1">Protein modification; [NiFe] hydrogenase maturation.</text>
</comment>
<keyword evidence="15" id="KW-1185">Reference proteome</keyword>
<dbReference type="Gene3D" id="3.30.420.40">
    <property type="match status" value="1"/>
</dbReference>
<evidence type="ECO:0000256" key="8">
    <source>
        <dbReference type="ARBA" id="ARBA00047645"/>
    </source>
</evidence>
<evidence type="ECO:0000256" key="5">
    <source>
        <dbReference type="ARBA" id="ARBA00022723"/>
    </source>
</evidence>
<evidence type="ECO:0000313" key="15">
    <source>
        <dbReference type="Proteomes" id="UP001232445"/>
    </source>
</evidence>
<name>A0ABU0CX37_9BACI</name>
<dbReference type="InterPro" id="IPR004421">
    <property type="entry name" value="Carbamoyltransferase_HypF"/>
</dbReference>
<evidence type="ECO:0000256" key="7">
    <source>
        <dbReference type="ARBA" id="ARBA00022833"/>
    </source>
</evidence>
<dbReference type="Pfam" id="PF17788">
    <property type="entry name" value="HypF_C"/>
    <property type="match status" value="1"/>
</dbReference>
<dbReference type="InterPro" id="IPR051060">
    <property type="entry name" value="Carbamoyltrans_HypF-like"/>
</dbReference>
<comment type="catalytic activity">
    <reaction evidence="8 11">
        <text>an acyl phosphate + H2O = a carboxylate + phosphate + H(+)</text>
        <dbReference type="Rhea" id="RHEA:14965"/>
        <dbReference type="ChEBI" id="CHEBI:15377"/>
        <dbReference type="ChEBI" id="CHEBI:15378"/>
        <dbReference type="ChEBI" id="CHEBI:29067"/>
        <dbReference type="ChEBI" id="CHEBI:43474"/>
        <dbReference type="ChEBI" id="CHEBI:59918"/>
        <dbReference type="EC" id="3.6.1.7"/>
    </reaction>
</comment>
<evidence type="ECO:0000256" key="9">
    <source>
        <dbReference type="ARBA" id="ARBA00048220"/>
    </source>
</evidence>
<dbReference type="PANTHER" id="PTHR42959:SF1">
    <property type="entry name" value="CARBAMOYLTRANSFERASE HYPF"/>
    <property type="match status" value="1"/>
</dbReference>
<proteinExistence type="inferred from homology"/>
<dbReference type="SUPFAM" id="SSF55821">
    <property type="entry name" value="YrdC/RibB"/>
    <property type="match status" value="1"/>
</dbReference>
<feature type="active site" evidence="11">
    <location>
        <position position="19"/>
    </location>
</feature>
<dbReference type="InterPro" id="IPR017968">
    <property type="entry name" value="Acylphosphatase_CS"/>
</dbReference>
<dbReference type="EMBL" id="JAUSUQ010000024">
    <property type="protein sequence ID" value="MDQ0340934.1"/>
    <property type="molecule type" value="Genomic_DNA"/>
</dbReference>
<evidence type="ECO:0000256" key="3">
    <source>
        <dbReference type="ARBA" id="ARBA00008097"/>
    </source>
</evidence>
<evidence type="ECO:0000256" key="2">
    <source>
        <dbReference type="ARBA" id="ARBA00005614"/>
    </source>
</evidence>
<accession>A0ABU0CX37</accession>
<keyword evidence="11" id="KW-0378">Hydrolase</keyword>
<dbReference type="Pfam" id="PF01300">
    <property type="entry name" value="Sua5_yciO_yrdC"/>
    <property type="match status" value="1"/>
</dbReference>
<gene>
    <name evidence="14" type="ORF">J2S00_003774</name>
</gene>
<dbReference type="SUPFAM" id="SSF53067">
    <property type="entry name" value="Actin-like ATPase domain"/>
    <property type="match status" value="1"/>
</dbReference>
<dbReference type="NCBIfam" id="TIGR00143">
    <property type="entry name" value="hypF"/>
    <property type="match status" value="1"/>
</dbReference>
<dbReference type="InterPro" id="IPR055128">
    <property type="entry name" value="HypF_C_2"/>
</dbReference>
<dbReference type="SUPFAM" id="SSF54975">
    <property type="entry name" value="Acylphosphatase/BLUF domain-like"/>
    <property type="match status" value="1"/>
</dbReference>
<dbReference type="Gene3D" id="3.30.110.120">
    <property type="match status" value="1"/>
</dbReference>
<dbReference type="InterPro" id="IPR041440">
    <property type="entry name" value="HypF_C"/>
</dbReference>
<feature type="active site" evidence="11">
    <location>
        <position position="37"/>
    </location>
</feature>
<evidence type="ECO:0000259" key="13">
    <source>
        <dbReference type="PROSITE" id="PS51163"/>
    </source>
</evidence>
<feature type="domain" description="YrdC-like" evidence="13">
    <location>
        <begin position="200"/>
        <end position="383"/>
    </location>
</feature>
<dbReference type="InterPro" id="IPR043129">
    <property type="entry name" value="ATPase_NBD"/>
</dbReference>
<dbReference type="Pfam" id="PF22521">
    <property type="entry name" value="HypF_C_2"/>
    <property type="match status" value="1"/>
</dbReference>
<dbReference type="InterPro" id="IPR036046">
    <property type="entry name" value="Acylphosphatase-like_dom_sf"/>
</dbReference>
<keyword evidence="7" id="KW-0862">Zinc</keyword>
<dbReference type="Pfam" id="PF07503">
    <property type="entry name" value="zf-HYPF"/>
    <property type="match status" value="2"/>
</dbReference>
<evidence type="ECO:0000256" key="11">
    <source>
        <dbReference type="PROSITE-ProRule" id="PRU00520"/>
    </source>
</evidence>
<dbReference type="InterPro" id="IPR011125">
    <property type="entry name" value="Znf_HypF"/>
</dbReference>
<keyword evidence="4" id="KW-0436">Ligase</keyword>
<evidence type="ECO:0000256" key="10">
    <source>
        <dbReference type="PIRNR" id="PIRNR006256"/>
    </source>
</evidence>
<dbReference type="PROSITE" id="PS51163">
    <property type="entry name" value="YRDC"/>
    <property type="match status" value="1"/>
</dbReference>
<dbReference type="Pfam" id="PF00708">
    <property type="entry name" value="Acylphosphatase"/>
    <property type="match status" value="1"/>
</dbReference>
<evidence type="ECO:0000313" key="14">
    <source>
        <dbReference type="EMBL" id="MDQ0340934.1"/>
    </source>
</evidence>
<dbReference type="PROSITE" id="PS00150">
    <property type="entry name" value="ACYLPHOSPHATASE_1"/>
    <property type="match status" value="1"/>
</dbReference>
<dbReference type="InterPro" id="IPR001792">
    <property type="entry name" value="Acylphosphatase-like_dom"/>
</dbReference>
<organism evidence="14 15">
    <name type="scientific">Caldalkalibacillus uzonensis</name>
    <dbReference type="NCBI Taxonomy" id="353224"/>
    <lineage>
        <taxon>Bacteria</taxon>
        <taxon>Bacillati</taxon>
        <taxon>Bacillota</taxon>
        <taxon>Bacilli</taxon>
        <taxon>Bacillales</taxon>
        <taxon>Bacillaceae</taxon>
        <taxon>Caldalkalibacillus</taxon>
    </lineage>
</organism>
<evidence type="ECO:0000256" key="4">
    <source>
        <dbReference type="ARBA" id="ARBA00022598"/>
    </source>
</evidence>
<keyword evidence="5" id="KW-0479">Metal-binding</keyword>